<dbReference type="Pfam" id="PF06441">
    <property type="entry name" value="EHN"/>
    <property type="match status" value="1"/>
</dbReference>
<organism evidence="6 7">
    <name type="scientific">Paramarasmius palmivorus</name>
    <dbReference type="NCBI Taxonomy" id="297713"/>
    <lineage>
        <taxon>Eukaryota</taxon>
        <taxon>Fungi</taxon>
        <taxon>Dikarya</taxon>
        <taxon>Basidiomycota</taxon>
        <taxon>Agaricomycotina</taxon>
        <taxon>Agaricomycetes</taxon>
        <taxon>Agaricomycetidae</taxon>
        <taxon>Agaricales</taxon>
        <taxon>Marasmiineae</taxon>
        <taxon>Marasmiaceae</taxon>
        <taxon>Paramarasmius</taxon>
    </lineage>
</organism>
<comment type="similarity">
    <text evidence="1">Belongs to the peptidase S33 family.</text>
</comment>
<evidence type="ECO:0000259" key="5">
    <source>
        <dbReference type="Pfam" id="PF06441"/>
    </source>
</evidence>
<accession>A0AAW0BTI1</accession>
<dbReference type="PIRSF" id="PIRSF001112">
    <property type="entry name" value="Epoxide_hydrolase"/>
    <property type="match status" value="1"/>
</dbReference>
<dbReference type="InterPro" id="IPR000639">
    <property type="entry name" value="Epox_hydrolase-like"/>
</dbReference>
<dbReference type="PRINTS" id="PR00412">
    <property type="entry name" value="EPOXHYDRLASE"/>
</dbReference>
<evidence type="ECO:0000256" key="2">
    <source>
        <dbReference type="ARBA" id="ARBA00022797"/>
    </source>
</evidence>
<keyword evidence="3" id="KW-0378">Hydrolase</keyword>
<feature type="active site" description="Proton donor" evidence="4">
    <location>
        <position position="318"/>
    </location>
</feature>
<dbReference type="EMBL" id="JAYKXP010000082">
    <property type="protein sequence ID" value="KAK7029511.1"/>
    <property type="molecule type" value="Genomic_DNA"/>
</dbReference>
<evidence type="ECO:0000256" key="1">
    <source>
        <dbReference type="ARBA" id="ARBA00010088"/>
    </source>
</evidence>
<dbReference type="SUPFAM" id="SSF53474">
    <property type="entry name" value="alpha/beta-Hydrolases"/>
    <property type="match status" value="1"/>
</dbReference>
<dbReference type="AlphaFoldDB" id="A0AAW0BTI1"/>
<dbReference type="InterPro" id="IPR010497">
    <property type="entry name" value="Epoxide_hydro_N"/>
</dbReference>
<feature type="domain" description="Epoxide hydrolase N-terminal" evidence="5">
    <location>
        <begin position="8"/>
        <end position="121"/>
    </location>
</feature>
<gene>
    <name evidence="6" type="ORF">VNI00_014544</name>
</gene>
<dbReference type="InterPro" id="IPR016292">
    <property type="entry name" value="Epoxide_hydrolase"/>
</dbReference>
<dbReference type="Proteomes" id="UP001383192">
    <property type="component" value="Unassembled WGS sequence"/>
</dbReference>
<feature type="active site" description="Proton acceptor" evidence="4">
    <location>
        <position position="377"/>
    </location>
</feature>
<proteinExistence type="inferred from homology"/>
<comment type="caution">
    <text evidence="6">The sequence shown here is derived from an EMBL/GenBank/DDBJ whole genome shotgun (WGS) entry which is preliminary data.</text>
</comment>
<dbReference type="GO" id="GO:0097176">
    <property type="term" value="P:epoxide metabolic process"/>
    <property type="evidence" value="ECO:0007669"/>
    <property type="project" value="TreeGrafter"/>
</dbReference>
<keyword evidence="2" id="KW-0058">Aromatic hydrocarbons catabolism</keyword>
<evidence type="ECO:0000313" key="7">
    <source>
        <dbReference type="Proteomes" id="UP001383192"/>
    </source>
</evidence>
<dbReference type="PANTHER" id="PTHR21661:SF35">
    <property type="entry name" value="EPOXIDE HYDROLASE"/>
    <property type="match status" value="1"/>
</dbReference>
<dbReference type="Gene3D" id="3.40.50.1820">
    <property type="entry name" value="alpha/beta hydrolase"/>
    <property type="match status" value="1"/>
</dbReference>
<reference evidence="6 7" key="1">
    <citation type="submission" date="2024-01" db="EMBL/GenBank/DDBJ databases">
        <title>A draft genome for a cacao thread blight-causing isolate of Paramarasmius palmivorus.</title>
        <authorList>
            <person name="Baruah I.K."/>
            <person name="Bukari Y."/>
            <person name="Amoako-Attah I."/>
            <person name="Meinhardt L.W."/>
            <person name="Bailey B.A."/>
            <person name="Cohen S.P."/>
        </authorList>
    </citation>
    <scope>NUCLEOTIDE SEQUENCE [LARGE SCALE GENOMIC DNA]</scope>
    <source>
        <strain evidence="6 7">GH-12</strain>
    </source>
</reference>
<evidence type="ECO:0000313" key="6">
    <source>
        <dbReference type="EMBL" id="KAK7029511.1"/>
    </source>
</evidence>
<sequence length="412" mass="47313">MFARMTEPQPFLVSVQPTVLQWISERLSTARIVPEINHAPTREWEDGTPVNVLAELVDFWKTTFDWREVEKELNQKFKMFTLDMEEAGEVLSVHFVHHRSPRHDALPLLFLHGWPGNFTEVEAFLELTDPTDANAQAFHVVAPSLPGFAFSSAPNNPGFGASRMAGLFHKLMNKLGYTHYIGQGNDIGSFILRSMAIQFPRSCVAIHLNYIIAMPPSPTSHPYTLFWLMLQWFTPEEKKAIDRMKQNFEKGFGYAQIQGTKPQTLSYGLMDSPIGMLAWIRDKMHDLVDPSFEWDKKMVITWVMLYLVAGNSGAFRVYKENMDQEEVKKVMDTKVPREVMFGYSHFPWDVGYITRWWAEAMVADNIVYWKEHSSGGHFASVECSDVLVKDFVEFCNLIRGDRRELLVKAGGM</sequence>
<dbReference type="GO" id="GO:0004301">
    <property type="term" value="F:epoxide hydrolase activity"/>
    <property type="evidence" value="ECO:0007669"/>
    <property type="project" value="TreeGrafter"/>
</dbReference>
<dbReference type="PANTHER" id="PTHR21661">
    <property type="entry name" value="EPOXIDE HYDROLASE 1-RELATED"/>
    <property type="match status" value="1"/>
</dbReference>
<evidence type="ECO:0000256" key="3">
    <source>
        <dbReference type="ARBA" id="ARBA00022801"/>
    </source>
</evidence>
<keyword evidence="7" id="KW-1185">Reference proteome</keyword>
<protein>
    <recommendedName>
        <fullName evidence="5">Epoxide hydrolase N-terminal domain-containing protein</fullName>
    </recommendedName>
</protein>
<feature type="active site" description="Nucleophile" evidence="4">
    <location>
        <position position="186"/>
    </location>
</feature>
<dbReference type="InterPro" id="IPR029058">
    <property type="entry name" value="AB_hydrolase_fold"/>
</dbReference>
<evidence type="ECO:0000256" key="4">
    <source>
        <dbReference type="PIRSR" id="PIRSR001112-1"/>
    </source>
</evidence>
<name>A0AAW0BTI1_9AGAR</name>